<protein>
    <submittedName>
        <fullName evidence="1">Uncharacterized protein</fullName>
    </submittedName>
</protein>
<evidence type="ECO:0000313" key="1">
    <source>
        <dbReference type="EMBL" id="RPA74766.1"/>
    </source>
</evidence>
<name>A0A3N4HP83_ASCIM</name>
<sequence length="403" mass="44132">MFLKSIGMVNRHQLARSSRRLAHSSMFPASSSLSLRPSCRSLLFNTIYSGSKRSTAAPTTSEGYASISSIAITNAQNDFLEVDHLPRILDVDTQVSVIAKLPDPLLARPESDPEPLSQARRGCLDTMIITGWSMARADDVVKNAVGCEKSCDEAIGERGQLGFWRGMGRVGDAGAAGLKLSPADGVKFGFISGGPCMETSDGGDGLKFGVIQGLFGYRATGRSDVYTAPSPATCGLLLSIFRPRGPLHYQQQAIHRRHATTLSPAFHHPPVVLRPYEQNFPTYRIVSSLTDLLVLGAKVPLHAFLSKRFDDVEELERLYGRLVSLLPPITDLRRKDLYRQQENHDTEDDDWLVEGKHTARYLVGELAKGTTNMEVNEELLEAAVAVLKVPLAILLRSGMIVPH</sequence>
<evidence type="ECO:0000313" key="2">
    <source>
        <dbReference type="Proteomes" id="UP000275078"/>
    </source>
</evidence>
<reference evidence="1 2" key="1">
    <citation type="journal article" date="2018" name="Nat. Ecol. Evol.">
        <title>Pezizomycetes genomes reveal the molecular basis of ectomycorrhizal truffle lifestyle.</title>
        <authorList>
            <person name="Murat C."/>
            <person name="Payen T."/>
            <person name="Noel B."/>
            <person name="Kuo A."/>
            <person name="Morin E."/>
            <person name="Chen J."/>
            <person name="Kohler A."/>
            <person name="Krizsan K."/>
            <person name="Balestrini R."/>
            <person name="Da Silva C."/>
            <person name="Montanini B."/>
            <person name="Hainaut M."/>
            <person name="Levati E."/>
            <person name="Barry K.W."/>
            <person name="Belfiori B."/>
            <person name="Cichocki N."/>
            <person name="Clum A."/>
            <person name="Dockter R.B."/>
            <person name="Fauchery L."/>
            <person name="Guy J."/>
            <person name="Iotti M."/>
            <person name="Le Tacon F."/>
            <person name="Lindquist E.A."/>
            <person name="Lipzen A."/>
            <person name="Malagnac F."/>
            <person name="Mello A."/>
            <person name="Molinier V."/>
            <person name="Miyauchi S."/>
            <person name="Poulain J."/>
            <person name="Riccioni C."/>
            <person name="Rubini A."/>
            <person name="Sitrit Y."/>
            <person name="Splivallo R."/>
            <person name="Traeger S."/>
            <person name="Wang M."/>
            <person name="Zifcakova L."/>
            <person name="Wipf D."/>
            <person name="Zambonelli A."/>
            <person name="Paolocci F."/>
            <person name="Nowrousian M."/>
            <person name="Ottonello S."/>
            <person name="Baldrian P."/>
            <person name="Spatafora J.W."/>
            <person name="Henrissat B."/>
            <person name="Nagy L.G."/>
            <person name="Aury J.M."/>
            <person name="Wincker P."/>
            <person name="Grigoriev I.V."/>
            <person name="Bonfante P."/>
            <person name="Martin F.M."/>
        </authorList>
    </citation>
    <scope>NUCLEOTIDE SEQUENCE [LARGE SCALE GENOMIC DNA]</scope>
    <source>
        <strain evidence="1 2">RN42</strain>
    </source>
</reference>
<dbReference type="Proteomes" id="UP000275078">
    <property type="component" value="Unassembled WGS sequence"/>
</dbReference>
<organism evidence="1 2">
    <name type="scientific">Ascobolus immersus RN42</name>
    <dbReference type="NCBI Taxonomy" id="1160509"/>
    <lineage>
        <taxon>Eukaryota</taxon>
        <taxon>Fungi</taxon>
        <taxon>Dikarya</taxon>
        <taxon>Ascomycota</taxon>
        <taxon>Pezizomycotina</taxon>
        <taxon>Pezizomycetes</taxon>
        <taxon>Pezizales</taxon>
        <taxon>Ascobolaceae</taxon>
        <taxon>Ascobolus</taxon>
    </lineage>
</organism>
<dbReference type="EMBL" id="ML119780">
    <property type="protein sequence ID" value="RPA74766.1"/>
    <property type="molecule type" value="Genomic_DNA"/>
</dbReference>
<keyword evidence="2" id="KW-1185">Reference proteome</keyword>
<dbReference type="AlphaFoldDB" id="A0A3N4HP83"/>
<gene>
    <name evidence="1" type="ORF">BJ508DRAFT_312548</name>
</gene>
<proteinExistence type="predicted"/>
<accession>A0A3N4HP83</accession>